<protein>
    <submittedName>
        <fullName evidence="11">Nckx30C</fullName>
    </submittedName>
</protein>
<dbReference type="EMBL" id="CP012523">
    <property type="protein sequence ID" value="ALC39074.1"/>
    <property type="molecule type" value="Genomic_DNA"/>
</dbReference>
<dbReference type="Proteomes" id="UP000494163">
    <property type="component" value="Chromosome 2L"/>
</dbReference>
<dbReference type="OrthoDB" id="2127281at2759"/>
<keyword evidence="4" id="KW-0109">Calcium transport</keyword>
<evidence type="ECO:0000256" key="7">
    <source>
        <dbReference type="ARBA" id="ARBA00023136"/>
    </source>
</evidence>
<evidence type="ECO:0000259" key="10">
    <source>
        <dbReference type="Pfam" id="PF01699"/>
    </source>
</evidence>
<keyword evidence="4" id="KW-0813">Transport</keyword>
<evidence type="ECO:0000256" key="2">
    <source>
        <dbReference type="ARBA" id="ARBA00005364"/>
    </source>
</evidence>
<dbReference type="Pfam" id="PF01699">
    <property type="entry name" value="Na_Ca_ex"/>
    <property type="match status" value="1"/>
</dbReference>
<evidence type="ECO:0000256" key="9">
    <source>
        <dbReference type="SAM" id="Phobius"/>
    </source>
</evidence>
<dbReference type="PANTHER" id="PTHR10846">
    <property type="entry name" value="SODIUM/POTASSIUM/CALCIUM EXCHANGER"/>
    <property type="match status" value="1"/>
</dbReference>
<proteinExistence type="inferred from homology"/>
<dbReference type="STRING" id="30019.A0A0M5IYR6"/>
<keyword evidence="4" id="KW-0406">Ion transport</keyword>
<evidence type="ECO:0000313" key="11">
    <source>
        <dbReference type="EMBL" id="ALC39074.1"/>
    </source>
</evidence>
<feature type="compositionally biased region" description="Polar residues" evidence="8">
    <location>
        <begin position="1"/>
        <end position="18"/>
    </location>
</feature>
<dbReference type="GO" id="GO:0005886">
    <property type="term" value="C:plasma membrane"/>
    <property type="evidence" value="ECO:0007669"/>
    <property type="project" value="TreeGrafter"/>
</dbReference>
<evidence type="ECO:0000256" key="5">
    <source>
        <dbReference type="ARBA" id="ARBA00022692"/>
    </source>
</evidence>
<evidence type="ECO:0000256" key="1">
    <source>
        <dbReference type="ARBA" id="ARBA00004141"/>
    </source>
</evidence>
<sequence length="250" mass="26372">MATQPGGSVTSRAASETRSGPAGCSNAGATGNSSGGTAGSTQTGAKFRHGLLQLMIHTIDPLHDGKVDEKATQLHAIASLKVLLDATKPQRGGATTSAANHVKINLKETTLADRPNGNIDTTLDSVMGLTFLAAGTSIPDLITSVIVARKGFGDMAVSSSVGSNIFDVTVGLPIPWLLYGLIYDAPVEVNSVGMVCSITILFMMLVFVVLSIACFRWRMNKGLGFTMFLLYFVFVAVSLMFEYDLITCPF</sequence>
<dbReference type="Gene3D" id="1.20.1420.30">
    <property type="entry name" value="NCX, central ion-binding region"/>
    <property type="match status" value="1"/>
</dbReference>
<feature type="region of interest" description="Disordered" evidence="8">
    <location>
        <begin position="1"/>
        <end position="43"/>
    </location>
</feature>
<feature type="compositionally biased region" description="Low complexity" evidence="8">
    <location>
        <begin position="22"/>
        <end position="32"/>
    </location>
</feature>
<keyword evidence="3" id="KW-0050">Antiport</keyword>
<dbReference type="InterPro" id="IPR004481">
    <property type="entry name" value="K/Na/Ca-exchanger"/>
</dbReference>
<evidence type="ECO:0000256" key="6">
    <source>
        <dbReference type="ARBA" id="ARBA00022989"/>
    </source>
</evidence>
<dbReference type="PANTHER" id="PTHR10846:SF72">
    <property type="entry name" value="SODIUM_POTASSIUM_CALCIUM EXCHANGER NCKX30C"/>
    <property type="match status" value="1"/>
</dbReference>
<feature type="transmembrane region" description="Helical" evidence="9">
    <location>
        <begin position="192"/>
        <end position="215"/>
    </location>
</feature>
<feature type="domain" description="Sodium/calcium exchanger membrane region" evidence="10">
    <location>
        <begin position="124"/>
        <end position="239"/>
    </location>
</feature>
<evidence type="ECO:0000256" key="3">
    <source>
        <dbReference type="ARBA" id="ARBA00022449"/>
    </source>
</evidence>
<keyword evidence="12" id="KW-1185">Reference proteome</keyword>
<dbReference type="AlphaFoldDB" id="A0A0M5IYR6"/>
<organism evidence="11 12">
    <name type="scientific">Drosophila busckii</name>
    <name type="common">Fruit fly</name>
    <dbReference type="NCBI Taxonomy" id="30019"/>
    <lineage>
        <taxon>Eukaryota</taxon>
        <taxon>Metazoa</taxon>
        <taxon>Ecdysozoa</taxon>
        <taxon>Arthropoda</taxon>
        <taxon>Hexapoda</taxon>
        <taxon>Insecta</taxon>
        <taxon>Pterygota</taxon>
        <taxon>Neoptera</taxon>
        <taxon>Endopterygota</taxon>
        <taxon>Diptera</taxon>
        <taxon>Brachycera</taxon>
        <taxon>Muscomorpha</taxon>
        <taxon>Ephydroidea</taxon>
        <taxon>Drosophilidae</taxon>
        <taxon>Drosophila</taxon>
    </lineage>
</organism>
<dbReference type="InterPro" id="IPR044880">
    <property type="entry name" value="NCX_ion-bd_dom_sf"/>
</dbReference>
<accession>A0A0M5IYR6</accession>
<comment type="subcellular location">
    <subcellularLocation>
        <location evidence="1">Membrane</location>
        <topology evidence="1">Multi-pass membrane protein</topology>
    </subcellularLocation>
</comment>
<dbReference type="GO" id="GO:0006874">
    <property type="term" value="P:intracellular calcium ion homeostasis"/>
    <property type="evidence" value="ECO:0007669"/>
    <property type="project" value="TreeGrafter"/>
</dbReference>
<evidence type="ECO:0000256" key="8">
    <source>
        <dbReference type="SAM" id="MobiDB-lite"/>
    </source>
</evidence>
<keyword evidence="6 9" id="KW-1133">Transmembrane helix</keyword>
<feature type="transmembrane region" description="Helical" evidence="9">
    <location>
        <begin position="222"/>
        <end position="241"/>
    </location>
</feature>
<keyword evidence="7 9" id="KW-0472">Membrane</keyword>
<dbReference type="GO" id="GO:0008273">
    <property type="term" value="F:calcium, potassium:sodium antiporter activity"/>
    <property type="evidence" value="ECO:0007669"/>
    <property type="project" value="TreeGrafter"/>
</dbReference>
<gene>
    <name evidence="11" type="ORF">Dbus_chr2Lg1159</name>
</gene>
<keyword evidence="4" id="KW-0106">Calcium</keyword>
<evidence type="ECO:0000256" key="4">
    <source>
        <dbReference type="ARBA" id="ARBA00022568"/>
    </source>
</evidence>
<evidence type="ECO:0000313" key="12">
    <source>
        <dbReference type="Proteomes" id="UP000494163"/>
    </source>
</evidence>
<dbReference type="InterPro" id="IPR004837">
    <property type="entry name" value="NaCa_Exmemb"/>
</dbReference>
<name>A0A0M5IYR6_DROBS</name>
<dbReference type="GO" id="GO:0005262">
    <property type="term" value="F:calcium channel activity"/>
    <property type="evidence" value="ECO:0007669"/>
    <property type="project" value="TreeGrafter"/>
</dbReference>
<reference evidence="11 12" key="1">
    <citation type="submission" date="2015-08" db="EMBL/GenBank/DDBJ databases">
        <title>Ancestral chromatin configuration constrains chromatin evolution on differentiating sex chromosomes in Drosophila.</title>
        <authorList>
            <person name="Zhou Q."/>
            <person name="Bachtrog D."/>
        </authorList>
    </citation>
    <scope>NUCLEOTIDE SEQUENCE [LARGE SCALE GENOMIC DNA]</scope>
    <source>
        <tissue evidence="11">Whole larvae</tissue>
    </source>
</reference>
<comment type="similarity">
    <text evidence="2">Belongs to the Ca(2+):cation antiporter (CaCA) (TC 2.A.19) family. SLC24A subfamily.</text>
</comment>
<keyword evidence="5 9" id="KW-0812">Transmembrane</keyword>